<proteinExistence type="inferred from homology"/>
<dbReference type="PANTHER" id="PTHR13390">
    <property type="entry name" value="LIPASE"/>
    <property type="match status" value="1"/>
</dbReference>
<dbReference type="GO" id="GO:0016298">
    <property type="term" value="F:lipase activity"/>
    <property type="evidence" value="ECO:0007669"/>
    <property type="project" value="InterPro"/>
</dbReference>
<reference evidence="6 7" key="1">
    <citation type="journal article" date="2015" name="Genome Biol. Evol.">
        <title>Comparative Genomics of a Bacterivorous Green Alga Reveals Evolutionary Causalities and Consequences of Phago-Mixotrophic Mode of Nutrition.</title>
        <authorList>
            <person name="Burns J.A."/>
            <person name="Paasch A."/>
            <person name="Narechania A."/>
            <person name="Kim E."/>
        </authorList>
    </citation>
    <scope>NUCLEOTIDE SEQUENCE [LARGE SCALE GENOMIC DNA]</scope>
    <source>
        <strain evidence="6 7">PLY_AMNH</strain>
    </source>
</reference>
<comment type="similarity">
    <text evidence="2">Belongs to the AB hydrolase superfamily. LDAH family.</text>
</comment>
<protein>
    <submittedName>
        <fullName evidence="6">Uncharacterized protein</fullName>
    </submittedName>
</protein>
<keyword evidence="5" id="KW-0732">Signal</keyword>
<keyword evidence="3" id="KW-0551">Lipid droplet</keyword>
<dbReference type="GO" id="GO:0005811">
    <property type="term" value="C:lipid droplet"/>
    <property type="evidence" value="ECO:0007669"/>
    <property type="project" value="UniProtKB-SubCell"/>
</dbReference>
<dbReference type="EMBL" id="LGRX02035658">
    <property type="protein sequence ID" value="KAK3233647.1"/>
    <property type="molecule type" value="Genomic_DNA"/>
</dbReference>
<sequence>MIALLMTSLLLSILCFLCLWRSWSTRSATSESPRLKTSPLRKDNCWLEYRTINGRATELLWVFPAHVKGPTTLIVMVPGFPGVSQIYAGFMDDVTSHTGSAAVCISWMGHHVSPQGHGIETENANLQEHVAHQADAMQWLLDTARWDRVVLCAQSLGAWLAVSALSRLDQQQSAGMRTTLIQEVQLFCPVMEHMADVERARQLGWALRLVWRLRAAYILGAVVRCFGVKRVGEGIYYIQSLRGKTDHSDVAHAGWLWESLARHMPLEVFPKAIDAAVEGLSLIGAFTEDMKETLEARQVDIHYAKDDGWTPVHMQRKWRTDFPSAAVWTHNIRHALVTNPARAKEVAKVAAQRMIETSSRGLCVRMNN</sequence>
<accession>A0AAE0EMX9</accession>
<evidence type="ECO:0000256" key="1">
    <source>
        <dbReference type="ARBA" id="ARBA00004502"/>
    </source>
</evidence>
<organism evidence="6 7">
    <name type="scientific">Cymbomonas tetramitiformis</name>
    <dbReference type="NCBI Taxonomy" id="36881"/>
    <lineage>
        <taxon>Eukaryota</taxon>
        <taxon>Viridiplantae</taxon>
        <taxon>Chlorophyta</taxon>
        <taxon>Pyramimonadophyceae</taxon>
        <taxon>Pyramimonadales</taxon>
        <taxon>Pyramimonadaceae</taxon>
        <taxon>Cymbomonas</taxon>
    </lineage>
</organism>
<keyword evidence="7" id="KW-1185">Reference proteome</keyword>
<dbReference type="Proteomes" id="UP001190700">
    <property type="component" value="Unassembled WGS sequence"/>
</dbReference>
<comment type="subcellular location">
    <subcellularLocation>
        <location evidence="1">Lipid droplet</location>
    </subcellularLocation>
</comment>
<evidence type="ECO:0000256" key="3">
    <source>
        <dbReference type="ARBA" id="ARBA00022677"/>
    </source>
</evidence>
<dbReference type="Gene3D" id="3.40.50.1820">
    <property type="entry name" value="alpha/beta hydrolase"/>
    <property type="match status" value="1"/>
</dbReference>
<dbReference type="GO" id="GO:0019915">
    <property type="term" value="P:lipid storage"/>
    <property type="evidence" value="ECO:0007669"/>
    <property type="project" value="InterPro"/>
</dbReference>
<evidence type="ECO:0000313" key="6">
    <source>
        <dbReference type="EMBL" id="KAK3233647.1"/>
    </source>
</evidence>
<dbReference type="Pfam" id="PF10230">
    <property type="entry name" value="LIDHydrolase"/>
    <property type="match status" value="1"/>
</dbReference>
<comment type="caution">
    <text evidence="6">The sequence shown here is derived from an EMBL/GenBank/DDBJ whole genome shotgun (WGS) entry which is preliminary data.</text>
</comment>
<feature type="signal peptide" evidence="5">
    <location>
        <begin position="1"/>
        <end position="24"/>
    </location>
</feature>
<feature type="chain" id="PRO_5042033525" evidence="5">
    <location>
        <begin position="25"/>
        <end position="368"/>
    </location>
</feature>
<gene>
    <name evidence="6" type="ORF">CYMTET_56073</name>
</gene>
<name>A0AAE0EMX9_9CHLO</name>
<dbReference type="SUPFAM" id="SSF53474">
    <property type="entry name" value="alpha/beta-Hydrolases"/>
    <property type="match status" value="1"/>
</dbReference>
<evidence type="ECO:0000256" key="4">
    <source>
        <dbReference type="ARBA" id="ARBA00022801"/>
    </source>
</evidence>
<dbReference type="PANTHER" id="PTHR13390:SF0">
    <property type="entry name" value="LIPID DROPLET-ASSOCIATED HYDROLASE"/>
    <property type="match status" value="1"/>
</dbReference>
<dbReference type="InterPro" id="IPR029058">
    <property type="entry name" value="AB_hydrolase_fold"/>
</dbReference>
<evidence type="ECO:0000313" key="7">
    <source>
        <dbReference type="Proteomes" id="UP001190700"/>
    </source>
</evidence>
<evidence type="ECO:0000256" key="5">
    <source>
        <dbReference type="SAM" id="SignalP"/>
    </source>
</evidence>
<dbReference type="InterPro" id="IPR019363">
    <property type="entry name" value="LDAH"/>
</dbReference>
<evidence type="ECO:0000256" key="2">
    <source>
        <dbReference type="ARBA" id="ARBA00008300"/>
    </source>
</evidence>
<keyword evidence="4" id="KW-0378">Hydrolase</keyword>
<dbReference type="AlphaFoldDB" id="A0AAE0EMX9"/>